<name>A0A9W4HWT7_PENOL</name>
<sequence length="851" mass="96839">MEPRRSHQFDLFGPQGAAYDEPNPIVDNIDWNDPSSFFKAMEAGQPGRMPLPDMKSPAEVRKKAAARKEEIFSKHKILRLILERHEATIQKRWLKKTRQQRLKILLDAWPDMPANHRPDFEAFSKEAVKDRLQGTTKRGSFIWPYVNQQDLADTKSFLLLLNARGRHSPSHFAAADNRAIHLGFVSKAIVPIFLNEHVMILNGVTDDSREYGRLVSWHEEPDAFDWMASRKQFLPGEGLIILEAQERILEFLIQCSFGLLHEIDQESMISDDFPILDEPRLKNESEISGFESLGVMTAEAPYRVPAKLDLSQIESLLTARASAAEDHLWALREDPEYFARVMLEAKDHRQEMLKDITGKSHPSLRPGQQDIIWSRITGTAVSKAYLEVEMFHELSSQAKNLVRLQKQYADQINPSKDLPEEYERQLIRFRHYLTQAAKGPLTTLKLSAIGSPALRPFFSREVPVSPSSTKIVSISKPGVKPDKLEKQLLWLLSTLWEDGQDLFFASMNVIVDELERLLQAEPRARELLSPFINSLIGDLSIISQTLNQLDLYQPWAQTWENKLAECEDDLKADYAEQTKSWALMLGATHERGLQLRAAKLANPAGGAFAYPIHKRRNKDNVEALRSAESRLDAFWAAIDQLMKAKAGDLQGTAVQALLSQPRTLQRTREWVEPEKTASAPVTQIQNPEFYDWAFYRPISSAYSDTSAKILSIAQPKTKVKTRGKAAPQEEAPESEIPQGPGSVDIQPTFHVDARTLKVFRIIFFNPATTSTPGEIPWNDFLHSMASVGFTAMKLYGSVWQFQPTKLDVERSIQFHEPHPRGKLPFTTARRFGRRLNRAYGWFGGMFVLKEK</sequence>
<dbReference type="OrthoDB" id="2922289at2759"/>
<dbReference type="PANTHER" id="PTHR40788:SF2">
    <property type="entry name" value="CLR5 DOMAIN-CONTAINING PROTEIN"/>
    <property type="match status" value="1"/>
</dbReference>
<dbReference type="PANTHER" id="PTHR40788">
    <property type="entry name" value="CLR5 DOMAIN-CONTAINING PROTEIN-RELATED"/>
    <property type="match status" value="1"/>
</dbReference>
<evidence type="ECO:0000313" key="3">
    <source>
        <dbReference type="Proteomes" id="UP001153618"/>
    </source>
</evidence>
<proteinExistence type="predicted"/>
<feature type="region of interest" description="Disordered" evidence="1">
    <location>
        <begin position="718"/>
        <end position="744"/>
    </location>
</feature>
<organism evidence="2 3">
    <name type="scientific">Penicillium olsonii</name>
    <dbReference type="NCBI Taxonomy" id="99116"/>
    <lineage>
        <taxon>Eukaryota</taxon>
        <taxon>Fungi</taxon>
        <taxon>Dikarya</taxon>
        <taxon>Ascomycota</taxon>
        <taxon>Pezizomycotina</taxon>
        <taxon>Eurotiomycetes</taxon>
        <taxon>Eurotiomycetidae</taxon>
        <taxon>Eurotiales</taxon>
        <taxon>Aspergillaceae</taxon>
        <taxon>Penicillium</taxon>
    </lineage>
</organism>
<evidence type="ECO:0000256" key="1">
    <source>
        <dbReference type="SAM" id="MobiDB-lite"/>
    </source>
</evidence>
<protein>
    <submittedName>
        <fullName evidence="2">Uncharacterized protein</fullName>
    </submittedName>
</protein>
<dbReference type="EMBL" id="CAJVOS010000031">
    <property type="protein sequence ID" value="CAG8146039.1"/>
    <property type="molecule type" value="Genomic_DNA"/>
</dbReference>
<reference evidence="2" key="1">
    <citation type="submission" date="2021-07" db="EMBL/GenBank/DDBJ databases">
        <authorList>
            <person name="Branca A.L. A."/>
        </authorList>
    </citation>
    <scope>NUCLEOTIDE SEQUENCE</scope>
</reference>
<dbReference type="Proteomes" id="UP001153618">
    <property type="component" value="Unassembled WGS sequence"/>
</dbReference>
<accession>A0A9W4HWT7</accession>
<gene>
    <name evidence="2" type="ORF">POLS_LOCUS5944</name>
</gene>
<dbReference type="AlphaFoldDB" id="A0A9W4HWT7"/>
<evidence type="ECO:0000313" key="2">
    <source>
        <dbReference type="EMBL" id="CAG8146039.1"/>
    </source>
</evidence>
<comment type="caution">
    <text evidence="2">The sequence shown here is derived from an EMBL/GenBank/DDBJ whole genome shotgun (WGS) entry which is preliminary data.</text>
</comment>
<keyword evidence="3" id="KW-1185">Reference proteome</keyword>